<proteinExistence type="inferred from homology"/>
<evidence type="ECO:0000256" key="8">
    <source>
        <dbReference type="ARBA" id="ARBA00049006"/>
    </source>
</evidence>
<organism evidence="13">
    <name type="scientific">Clostridium tyrobutyricum</name>
    <dbReference type="NCBI Taxonomy" id="1519"/>
    <lineage>
        <taxon>Bacteria</taxon>
        <taxon>Bacillati</taxon>
        <taxon>Bacillota</taxon>
        <taxon>Clostridia</taxon>
        <taxon>Eubacteriales</taxon>
        <taxon>Clostridiaceae</taxon>
        <taxon>Clostridium</taxon>
    </lineage>
</organism>
<dbReference type="GO" id="GO:0008888">
    <property type="term" value="F:glycerol dehydrogenase (NAD+) activity"/>
    <property type="evidence" value="ECO:0007669"/>
    <property type="project" value="UniProtKB-EC"/>
</dbReference>
<evidence type="ECO:0000256" key="9">
    <source>
        <dbReference type="PIRSR" id="PIRSR000112-1"/>
    </source>
</evidence>
<name>A0A0A7HFS9_CLOTY</name>
<dbReference type="GO" id="GO:0046872">
    <property type="term" value="F:metal ion binding"/>
    <property type="evidence" value="ECO:0007669"/>
    <property type="project" value="UniProtKB-KW"/>
</dbReference>
<evidence type="ECO:0000256" key="4">
    <source>
        <dbReference type="ARBA" id="ARBA00023027"/>
    </source>
</evidence>
<keyword evidence="4 11" id="KW-0520">NAD</keyword>
<comment type="catalytic activity">
    <reaction evidence="8">
        <text>glycerol + NAD(+) = dihydroxyacetone + NADH + H(+)</text>
        <dbReference type="Rhea" id="RHEA:13769"/>
        <dbReference type="ChEBI" id="CHEBI:15378"/>
        <dbReference type="ChEBI" id="CHEBI:16016"/>
        <dbReference type="ChEBI" id="CHEBI:17754"/>
        <dbReference type="ChEBI" id="CHEBI:57540"/>
        <dbReference type="ChEBI" id="CHEBI:57945"/>
        <dbReference type="EC" id="1.1.1.6"/>
    </reaction>
</comment>
<comment type="similarity">
    <text evidence="1">Belongs to the iron-containing alcohol dehydrogenase family.</text>
</comment>
<dbReference type="EC" id="1.1.1.6" evidence="6"/>
<dbReference type="NCBIfam" id="NF006941">
    <property type="entry name" value="PRK09423.1"/>
    <property type="match status" value="1"/>
</dbReference>
<dbReference type="PROSITE" id="PS00060">
    <property type="entry name" value="ADH_IRON_2"/>
    <property type="match status" value="1"/>
</dbReference>
<evidence type="ECO:0000313" key="13">
    <source>
        <dbReference type="EMBL" id="AIZ03768.1"/>
    </source>
</evidence>
<dbReference type="AlphaFoldDB" id="A0A0A7HFS9"/>
<accession>A0A0A7HFS9</accession>
<comment type="cofactor">
    <cofactor evidence="9">
        <name>Zn(2+)</name>
        <dbReference type="ChEBI" id="CHEBI:29105"/>
    </cofactor>
    <text evidence="9">Binds 1 zinc ion per subunit.</text>
</comment>
<evidence type="ECO:0000256" key="5">
    <source>
        <dbReference type="ARBA" id="ARBA00037918"/>
    </source>
</evidence>
<evidence type="ECO:0000256" key="3">
    <source>
        <dbReference type="ARBA" id="ARBA00023002"/>
    </source>
</evidence>
<feature type="binding site" evidence="9">
    <location>
        <position position="257"/>
    </location>
    <ligand>
        <name>glycerol</name>
        <dbReference type="ChEBI" id="CHEBI:17754"/>
    </ligand>
</feature>
<keyword evidence="9" id="KW-0862">Zinc</keyword>
<evidence type="ECO:0000259" key="12">
    <source>
        <dbReference type="Pfam" id="PF00465"/>
    </source>
</evidence>
<sequence length="378" mass="40574">MSMTVESIQSPSKYIQGAGILNVLKDYVKNLGKSFLIVSDPFVFNDAKSKIDKSFENDSSKVLYEKFNGECTQNEIDRLIEVTKKEKSDAVIAIGGGKTLDTVKAIGYYANLPVVIIPTLASCDAPCTALAVIYKENGEFSKYLYLPQNPNMVIVDTDIILGAPVKFLAAGIGDAFATYYEARACYRAGAVNLVGTKITNAAMALAEACRETLLKDGLAAKDANEKHVSTKAFENIVEANIYLSGVGAESSGLAAAHAISNGLTVIPELHHVSHGEKVGFGTTVQLVLEGVSDKELKEAVEFMASVGLPVTLQDMGLKSIDRELVRKVAELSCAKDDTMGHMPFEVTVDNLCSAIIDANKKASEIVENMKSSNKVLTK</sequence>
<dbReference type="STRING" id="1519.CTK_C03330"/>
<gene>
    <name evidence="13" type="primary">gldA</name>
    <name evidence="13" type="ORF">CTB_29470</name>
</gene>
<dbReference type="InterPro" id="IPR001670">
    <property type="entry name" value="ADH_Fe/GldA"/>
</dbReference>
<feature type="binding site" evidence="10">
    <location>
        <position position="274"/>
    </location>
    <ligand>
        <name>Zn(2+)</name>
        <dbReference type="ChEBI" id="CHEBI:29105"/>
        <note>catalytic</note>
    </ligand>
</feature>
<dbReference type="PIRSF" id="PIRSF000112">
    <property type="entry name" value="Glycerol_dehydrogenase"/>
    <property type="match status" value="1"/>
</dbReference>
<dbReference type="PATRIC" id="fig|1519.11.peg.330"/>
<feature type="binding site" evidence="11">
    <location>
        <position position="130"/>
    </location>
    <ligand>
        <name>NAD(+)</name>
        <dbReference type="ChEBI" id="CHEBI:57540"/>
    </ligand>
</feature>
<evidence type="ECO:0000256" key="1">
    <source>
        <dbReference type="ARBA" id="ARBA00007358"/>
    </source>
</evidence>
<keyword evidence="2 9" id="KW-0479">Metal-binding</keyword>
<dbReference type="InterPro" id="IPR016205">
    <property type="entry name" value="Glycerol_DH"/>
</dbReference>
<dbReference type="EMBL" id="KM108118">
    <property type="protein sequence ID" value="AIZ03768.1"/>
    <property type="molecule type" value="Genomic_DNA"/>
</dbReference>
<feature type="binding site" evidence="10">
    <location>
        <position position="124"/>
    </location>
    <ligand>
        <name>glycerol</name>
        <dbReference type="ChEBI" id="CHEBI:17754"/>
    </ligand>
</feature>
<comment type="pathway">
    <text evidence="5">Polyol metabolism; glycerol fermentation; glycerone phosphate from glycerol (oxidative route): step 1/2.</text>
</comment>
<dbReference type="Gene3D" id="1.20.1090.10">
    <property type="entry name" value="Dehydroquinate synthase-like - alpha domain"/>
    <property type="match status" value="1"/>
</dbReference>
<feature type="binding site" evidence="11">
    <location>
        <begin position="97"/>
        <end position="101"/>
    </location>
    <ligand>
        <name>NAD(+)</name>
        <dbReference type="ChEBI" id="CHEBI:57540"/>
    </ligand>
</feature>
<dbReference type="PANTHER" id="PTHR43616">
    <property type="entry name" value="GLYCEROL DEHYDROGENASE"/>
    <property type="match status" value="1"/>
</dbReference>
<reference evidence="13" key="1">
    <citation type="submission" date="2014-07" db="EMBL/GenBank/DDBJ databases">
        <title>Clostridium tyrobutyricum BAS7.</title>
        <authorList>
            <person name="Kim S."/>
            <person name="Choi O."/>
            <person name="Woo H.M."/>
            <person name="Sang B.-I."/>
            <person name="Um Y."/>
        </authorList>
    </citation>
    <scope>NUCLEOTIDE SEQUENCE</scope>
    <source>
        <strain evidence="13">BAS7</strain>
    </source>
</reference>
<dbReference type="PANTHER" id="PTHR43616:SF5">
    <property type="entry name" value="GLYCEROL DEHYDROGENASE 1"/>
    <property type="match status" value="1"/>
</dbReference>
<dbReference type="SUPFAM" id="SSF56796">
    <property type="entry name" value="Dehydroquinate synthase-like"/>
    <property type="match status" value="1"/>
</dbReference>
<feature type="domain" description="Alcohol dehydrogenase iron-type/glycerol dehydrogenase GldA" evidence="12">
    <location>
        <begin position="11"/>
        <end position="157"/>
    </location>
</feature>
<dbReference type="KEGG" id="ctyk:CTK_C03330"/>
<dbReference type="RefSeq" id="WP_017895942.1">
    <property type="nucleotide sequence ID" value="NZ_CP014170.1"/>
</dbReference>
<protein>
    <recommendedName>
        <fullName evidence="7">Glycerol dehydrogenase</fullName>
        <ecNumber evidence="6">1.1.1.6</ecNumber>
    </recommendedName>
</protein>
<dbReference type="InterPro" id="IPR018211">
    <property type="entry name" value="ADH_Fe_CS"/>
</dbReference>
<feature type="binding site" evidence="9">
    <location>
        <position position="174"/>
    </location>
    <ligand>
        <name>glycerol</name>
        <dbReference type="ChEBI" id="CHEBI:17754"/>
    </ligand>
</feature>
<evidence type="ECO:0000256" key="6">
    <source>
        <dbReference type="ARBA" id="ARBA00039147"/>
    </source>
</evidence>
<feature type="binding site" evidence="11">
    <location>
        <position position="128"/>
    </location>
    <ligand>
        <name>NAD(+)</name>
        <dbReference type="ChEBI" id="CHEBI:57540"/>
    </ligand>
</feature>
<evidence type="ECO:0000256" key="2">
    <source>
        <dbReference type="ARBA" id="ARBA00022723"/>
    </source>
</evidence>
<dbReference type="CDD" id="cd08170">
    <property type="entry name" value="GlyDH"/>
    <property type="match status" value="1"/>
</dbReference>
<evidence type="ECO:0000256" key="7">
    <source>
        <dbReference type="ARBA" id="ARBA00040132"/>
    </source>
</evidence>
<dbReference type="Pfam" id="PF00465">
    <property type="entry name" value="Fe-ADH"/>
    <property type="match status" value="1"/>
</dbReference>
<evidence type="ECO:0000256" key="10">
    <source>
        <dbReference type="PIRSR" id="PIRSR000112-2"/>
    </source>
</evidence>
<keyword evidence="3" id="KW-0560">Oxidoreductase</keyword>
<feature type="binding site" evidence="11">
    <location>
        <begin position="119"/>
        <end position="122"/>
    </location>
    <ligand>
        <name>NAD(+)</name>
        <dbReference type="ChEBI" id="CHEBI:57540"/>
    </ligand>
</feature>
<dbReference type="PROSITE" id="PS00913">
    <property type="entry name" value="ADH_IRON_1"/>
    <property type="match status" value="1"/>
</dbReference>
<feature type="binding site" evidence="9">
    <location>
        <position position="274"/>
    </location>
    <ligand>
        <name>glycerol</name>
        <dbReference type="ChEBI" id="CHEBI:17754"/>
    </ligand>
</feature>
<dbReference type="GeneID" id="29420777"/>
<dbReference type="Gene3D" id="3.40.50.1970">
    <property type="match status" value="1"/>
</dbReference>
<evidence type="ECO:0000256" key="11">
    <source>
        <dbReference type="PIRSR" id="PIRSR000112-3"/>
    </source>
</evidence>
<feature type="binding site" evidence="11">
    <location>
        <position position="134"/>
    </location>
    <ligand>
        <name>NAD(+)</name>
        <dbReference type="ChEBI" id="CHEBI:57540"/>
    </ligand>
</feature>